<feature type="compositionally biased region" description="Acidic residues" evidence="1">
    <location>
        <begin position="194"/>
        <end position="228"/>
    </location>
</feature>
<feature type="compositionally biased region" description="Basic and acidic residues" evidence="1">
    <location>
        <begin position="172"/>
        <end position="193"/>
    </location>
</feature>
<name>A0A4Y7SJJ1_COPMI</name>
<feature type="compositionally biased region" description="Basic and acidic residues" evidence="1">
    <location>
        <begin position="334"/>
        <end position="348"/>
    </location>
</feature>
<feature type="region of interest" description="Disordered" evidence="1">
    <location>
        <begin position="156"/>
        <end position="290"/>
    </location>
</feature>
<feature type="compositionally biased region" description="Polar residues" evidence="1">
    <location>
        <begin position="156"/>
        <end position="171"/>
    </location>
</feature>
<accession>A0A4Y7SJJ1</accession>
<comment type="caution">
    <text evidence="2">The sequence shown here is derived from an EMBL/GenBank/DDBJ whole genome shotgun (WGS) entry which is preliminary data.</text>
</comment>
<keyword evidence="3" id="KW-1185">Reference proteome</keyword>
<dbReference type="AlphaFoldDB" id="A0A4Y7SJJ1"/>
<feature type="compositionally biased region" description="Basic residues" evidence="1">
    <location>
        <begin position="233"/>
        <end position="251"/>
    </location>
</feature>
<organism evidence="2 3">
    <name type="scientific">Coprinellus micaceus</name>
    <name type="common">Glistening ink-cap mushroom</name>
    <name type="synonym">Coprinus micaceus</name>
    <dbReference type="NCBI Taxonomy" id="71717"/>
    <lineage>
        <taxon>Eukaryota</taxon>
        <taxon>Fungi</taxon>
        <taxon>Dikarya</taxon>
        <taxon>Basidiomycota</taxon>
        <taxon>Agaricomycotina</taxon>
        <taxon>Agaricomycetes</taxon>
        <taxon>Agaricomycetidae</taxon>
        <taxon>Agaricales</taxon>
        <taxon>Agaricineae</taxon>
        <taxon>Psathyrellaceae</taxon>
        <taxon>Coprinellus</taxon>
    </lineage>
</organism>
<protein>
    <submittedName>
        <fullName evidence="2">Uncharacterized protein</fullName>
    </submittedName>
</protein>
<dbReference type="EMBL" id="QPFP01000098">
    <property type="protein sequence ID" value="TEB22036.1"/>
    <property type="molecule type" value="Genomic_DNA"/>
</dbReference>
<dbReference type="Proteomes" id="UP000298030">
    <property type="component" value="Unassembled WGS sequence"/>
</dbReference>
<evidence type="ECO:0000313" key="2">
    <source>
        <dbReference type="EMBL" id="TEB22036.1"/>
    </source>
</evidence>
<feature type="compositionally biased region" description="Acidic residues" evidence="1">
    <location>
        <begin position="352"/>
        <end position="370"/>
    </location>
</feature>
<reference evidence="2 3" key="1">
    <citation type="journal article" date="2019" name="Nat. Ecol. Evol.">
        <title>Megaphylogeny resolves global patterns of mushroom evolution.</title>
        <authorList>
            <person name="Varga T."/>
            <person name="Krizsan K."/>
            <person name="Foldi C."/>
            <person name="Dima B."/>
            <person name="Sanchez-Garcia M."/>
            <person name="Sanchez-Ramirez S."/>
            <person name="Szollosi G.J."/>
            <person name="Szarkandi J.G."/>
            <person name="Papp V."/>
            <person name="Albert L."/>
            <person name="Andreopoulos W."/>
            <person name="Angelini C."/>
            <person name="Antonin V."/>
            <person name="Barry K.W."/>
            <person name="Bougher N.L."/>
            <person name="Buchanan P."/>
            <person name="Buyck B."/>
            <person name="Bense V."/>
            <person name="Catcheside P."/>
            <person name="Chovatia M."/>
            <person name="Cooper J."/>
            <person name="Damon W."/>
            <person name="Desjardin D."/>
            <person name="Finy P."/>
            <person name="Geml J."/>
            <person name="Haridas S."/>
            <person name="Hughes K."/>
            <person name="Justo A."/>
            <person name="Karasinski D."/>
            <person name="Kautmanova I."/>
            <person name="Kiss B."/>
            <person name="Kocsube S."/>
            <person name="Kotiranta H."/>
            <person name="LaButti K.M."/>
            <person name="Lechner B.E."/>
            <person name="Liimatainen K."/>
            <person name="Lipzen A."/>
            <person name="Lukacs Z."/>
            <person name="Mihaltcheva S."/>
            <person name="Morgado L.N."/>
            <person name="Niskanen T."/>
            <person name="Noordeloos M.E."/>
            <person name="Ohm R.A."/>
            <person name="Ortiz-Santana B."/>
            <person name="Ovrebo C."/>
            <person name="Racz N."/>
            <person name="Riley R."/>
            <person name="Savchenko A."/>
            <person name="Shiryaev A."/>
            <person name="Soop K."/>
            <person name="Spirin V."/>
            <person name="Szebenyi C."/>
            <person name="Tomsovsky M."/>
            <person name="Tulloss R.E."/>
            <person name="Uehling J."/>
            <person name="Grigoriev I.V."/>
            <person name="Vagvolgyi C."/>
            <person name="Papp T."/>
            <person name="Martin F.M."/>
            <person name="Miettinen O."/>
            <person name="Hibbett D.S."/>
            <person name="Nagy L.G."/>
        </authorList>
    </citation>
    <scope>NUCLEOTIDE SEQUENCE [LARGE SCALE GENOMIC DNA]</scope>
    <source>
        <strain evidence="2 3">FP101781</strain>
    </source>
</reference>
<evidence type="ECO:0000256" key="1">
    <source>
        <dbReference type="SAM" id="MobiDB-lite"/>
    </source>
</evidence>
<feature type="region of interest" description="Disordered" evidence="1">
    <location>
        <begin position="334"/>
        <end position="370"/>
    </location>
</feature>
<gene>
    <name evidence="2" type="ORF">FA13DRAFT_1716379</name>
</gene>
<proteinExistence type="predicted"/>
<feature type="compositionally biased region" description="Low complexity" evidence="1">
    <location>
        <begin position="269"/>
        <end position="280"/>
    </location>
</feature>
<sequence>MSLSIQQGLRDGTLSIESPRFLRGSHRAITGSAAYESYAPYSSYLGNVRSSGKRRAIRGGGHRGVALGYLPGVGVSKSQSARRHRACFPASSWSSKALLRRSCVTPMCREAVEMEGKWENAQSIAKGNLWVSAVSLVVNLPVDALAFRDYYLLPQMPNSTKRGGTSGSTAEGSRRSERMAGKRKRDDEKRSERDAEETEAQESEAQESDAEGWEAQEWEAEDGDESEEEYRPTKKAKTGKGKGKAKAKAVKPMKNTADKSRAKKNVKGSASQASTSGSDSALKKARSQFKVSSRVSRLVYVRAGGSGNWVPGQVASVYALAGTVTVNWYPRLKDGKYDRENPHADHLRNVQTEEEYLAGLTEEESGSGRR</sequence>
<evidence type="ECO:0000313" key="3">
    <source>
        <dbReference type="Proteomes" id="UP000298030"/>
    </source>
</evidence>